<evidence type="ECO:0000256" key="1">
    <source>
        <dbReference type="ARBA" id="ARBA00023015"/>
    </source>
</evidence>
<dbReference type="Gene3D" id="1.10.10.60">
    <property type="entry name" value="Homeodomain-like"/>
    <property type="match status" value="1"/>
</dbReference>
<dbReference type="Pfam" id="PF00440">
    <property type="entry name" value="TetR_N"/>
    <property type="match status" value="1"/>
</dbReference>
<dbReference type="InterPro" id="IPR001647">
    <property type="entry name" value="HTH_TetR"/>
</dbReference>
<reference evidence="6 7" key="1">
    <citation type="submission" date="2016-03" db="EMBL/GenBank/DDBJ databases">
        <title>Complete genome sequence of a novel chlorpyrifos degrading bacterium, Cupriavidus nantongensis sp. X1.</title>
        <authorList>
            <person name="Fang L."/>
        </authorList>
    </citation>
    <scope>NUCLEOTIDE SEQUENCE [LARGE SCALE GENOMIC DNA]</scope>
    <source>
        <strain evidence="6 7">X1</strain>
    </source>
</reference>
<evidence type="ECO:0000313" key="6">
    <source>
        <dbReference type="EMBL" id="AMR78698.1"/>
    </source>
</evidence>
<dbReference type="AlphaFoldDB" id="A0A142JKT6"/>
<dbReference type="STRING" id="1796606.A2G96_13610"/>
<organism evidence="6 7">
    <name type="scientific">Cupriavidus nantongensis</name>
    <dbReference type="NCBI Taxonomy" id="1796606"/>
    <lineage>
        <taxon>Bacteria</taxon>
        <taxon>Pseudomonadati</taxon>
        <taxon>Pseudomonadota</taxon>
        <taxon>Betaproteobacteria</taxon>
        <taxon>Burkholderiales</taxon>
        <taxon>Burkholderiaceae</taxon>
        <taxon>Cupriavidus</taxon>
    </lineage>
</organism>
<evidence type="ECO:0000313" key="7">
    <source>
        <dbReference type="Proteomes" id="UP000075238"/>
    </source>
</evidence>
<sequence length="200" mass="21956">MTSNRSTGRPRDETLDTAIMRAAIDLVDERGYAAVTIDAIAERAKTSKTAIYRRWPKKAAIVMEAFLVAAEPLITPPDNLPFRDTVIAQMTALAKFFQTTPGGRTITDLIAVAKTDAALADAIRENWLIPRRTVACAYFQAAQKAGELRDGIDTSALIDALYGPLYFRLLLGHDAIDRSFIEHIVDMAMMGIAPNQEKSS</sequence>
<evidence type="ECO:0000256" key="2">
    <source>
        <dbReference type="ARBA" id="ARBA00023125"/>
    </source>
</evidence>
<dbReference type="InterPro" id="IPR011075">
    <property type="entry name" value="TetR_C"/>
</dbReference>
<protein>
    <recommendedName>
        <fullName evidence="5">HTH tetR-type domain-containing protein</fullName>
    </recommendedName>
</protein>
<keyword evidence="1" id="KW-0805">Transcription regulation</keyword>
<name>A0A142JKT6_9BURK</name>
<dbReference type="Pfam" id="PF16859">
    <property type="entry name" value="TetR_C_11"/>
    <property type="match status" value="1"/>
</dbReference>
<feature type="DNA-binding region" description="H-T-H motif" evidence="4">
    <location>
        <begin position="36"/>
        <end position="55"/>
    </location>
</feature>
<accession>A0A142JKT6</accession>
<evidence type="ECO:0000259" key="5">
    <source>
        <dbReference type="PROSITE" id="PS50977"/>
    </source>
</evidence>
<dbReference type="Gene3D" id="1.10.357.10">
    <property type="entry name" value="Tetracycline Repressor, domain 2"/>
    <property type="match status" value="1"/>
</dbReference>
<dbReference type="EMBL" id="CP014844">
    <property type="protein sequence ID" value="AMR78698.1"/>
    <property type="molecule type" value="Genomic_DNA"/>
</dbReference>
<proteinExistence type="predicted"/>
<dbReference type="PANTHER" id="PTHR30055:SF148">
    <property type="entry name" value="TETR-FAMILY TRANSCRIPTIONAL REGULATOR"/>
    <property type="match status" value="1"/>
</dbReference>
<dbReference type="InterPro" id="IPR050109">
    <property type="entry name" value="HTH-type_TetR-like_transc_reg"/>
</dbReference>
<keyword evidence="3" id="KW-0804">Transcription</keyword>
<dbReference type="SUPFAM" id="SSF48498">
    <property type="entry name" value="Tetracyclin repressor-like, C-terminal domain"/>
    <property type="match status" value="1"/>
</dbReference>
<dbReference type="PANTHER" id="PTHR30055">
    <property type="entry name" value="HTH-TYPE TRANSCRIPTIONAL REGULATOR RUTR"/>
    <property type="match status" value="1"/>
</dbReference>
<dbReference type="GO" id="GO:0000976">
    <property type="term" value="F:transcription cis-regulatory region binding"/>
    <property type="evidence" value="ECO:0007669"/>
    <property type="project" value="TreeGrafter"/>
</dbReference>
<gene>
    <name evidence="6" type="ORF">A2G96_13610</name>
</gene>
<evidence type="ECO:0000256" key="4">
    <source>
        <dbReference type="PROSITE-ProRule" id="PRU00335"/>
    </source>
</evidence>
<keyword evidence="2 4" id="KW-0238">DNA-binding</keyword>
<dbReference type="GO" id="GO:0003700">
    <property type="term" value="F:DNA-binding transcription factor activity"/>
    <property type="evidence" value="ECO:0007669"/>
    <property type="project" value="TreeGrafter"/>
</dbReference>
<feature type="domain" description="HTH tetR-type" evidence="5">
    <location>
        <begin position="13"/>
        <end position="73"/>
    </location>
</feature>
<dbReference type="KEGG" id="cnan:A2G96_13610"/>
<keyword evidence="7" id="KW-1185">Reference proteome</keyword>
<evidence type="ECO:0000256" key="3">
    <source>
        <dbReference type="ARBA" id="ARBA00023163"/>
    </source>
</evidence>
<dbReference type="InterPro" id="IPR036271">
    <property type="entry name" value="Tet_transcr_reg_TetR-rel_C_sf"/>
</dbReference>
<dbReference type="Proteomes" id="UP000075238">
    <property type="component" value="Chromosome 1"/>
</dbReference>
<dbReference type="SUPFAM" id="SSF46689">
    <property type="entry name" value="Homeodomain-like"/>
    <property type="match status" value="1"/>
</dbReference>
<dbReference type="InterPro" id="IPR009057">
    <property type="entry name" value="Homeodomain-like_sf"/>
</dbReference>
<dbReference type="PROSITE" id="PS50977">
    <property type="entry name" value="HTH_TETR_2"/>
    <property type="match status" value="1"/>
</dbReference>
<dbReference type="PRINTS" id="PR00455">
    <property type="entry name" value="HTHTETR"/>
</dbReference>